<dbReference type="Pfam" id="PF13317">
    <property type="entry name" value="DUF4088"/>
    <property type="match status" value="1"/>
</dbReference>
<evidence type="ECO:0008006" key="3">
    <source>
        <dbReference type="Google" id="ProtNLM"/>
    </source>
</evidence>
<protein>
    <recommendedName>
        <fullName evidence="3">DUF4088 family protein</fullName>
    </recommendedName>
</protein>
<proteinExistence type="predicted"/>
<dbReference type="InterPro" id="IPR025146">
    <property type="entry name" value="DUF4088"/>
</dbReference>
<name>A0ABM5V1X8_9BURK</name>
<organism evidence="1 2">
    <name type="scientific">Herbaspirillum hiltneri N3</name>
    <dbReference type="NCBI Taxonomy" id="1262470"/>
    <lineage>
        <taxon>Bacteria</taxon>
        <taxon>Pseudomonadati</taxon>
        <taxon>Pseudomonadota</taxon>
        <taxon>Betaproteobacteria</taxon>
        <taxon>Burkholderiales</taxon>
        <taxon>Oxalobacteraceae</taxon>
        <taxon>Herbaspirillum</taxon>
    </lineage>
</organism>
<sequence length="241" mass="27056">MKKLNLNLKDEVYDSLDRDYKNFNRLSLKCDSGFVSPTFESFMLAKLSDNTTFLTEAAVQHLMLSGQYAWAKRALDKDFPDVVAILISQASNYGFHIAVRHDWSIDELTAASKAWATSIVKQAKGDESQIDVLAAQIKSAAISIAKAEEALKTPAWRLARSWAQQLHDAKIAVEHARGAVAREKLGSLRTLLTLGIAYGTVKEKEEKEILDRLRDKKPYLFEEEADGFLGRALAWYRSVFA</sequence>
<keyword evidence="2" id="KW-1185">Reference proteome</keyword>
<evidence type="ECO:0000313" key="2">
    <source>
        <dbReference type="Proteomes" id="UP000063429"/>
    </source>
</evidence>
<dbReference type="RefSeq" id="WP_053198035.1">
    <property type="nucleotide sequence ID" value="NZ_CP011409.1"/>
</dbReference>
<reference evidence="2" key="1">
    <citation type="journal article" date="2015" name="Genome Announc.">
        <title>Complete Genome Sequence of Herbaspirillum hiltneri N3 (DSM 17495), Isolated from Surface-Sterilized Wheat Roots.</title>
        <authorList>
            <person name="Guizelini D."/>
            <person name="Saizaki P.M."/>
            <person name="Coimbra N.A."/>
            <person name="Weiss V.A."/>
            <person name="Faoro H."/>
            <person name="Sfeir M.Z."/>
            <person name="Baura V.A."/>
            <person name="Monteiro R.A."/>
            <person name="Chubatsu L.S."/>
            <person name="Souza E.M."/>
            <person name="Cruz L.M."/>
            <person name="Pedrosa F.O."/>
            <person name="Raittz R.T."/>
            <person name="Marchaukoski J.N."/>
            <person name="Steffens M.B."/>
        </authorList>
    </citation>
    <scope>NUCLEOTIDE SEQUENCE [LARGE SCALE GENOMIC DNA]</scope>
    <source>
        <strain evidence="2">N3</strain>
    </source>
</reference>
<accession>A0ABM5V1X8</accession>
<dbReference type="EMBL" id="CP011409">
    <property type="protein sequence ID" value="AKZ63458.1"/>
    <property type="molecule type" value="Genomic_DNA"/>
</dbReference>
<gene>
    <name evidence="1" type="ORF">F506_12950</name>
</gene>
<dbReference type="Proteomes" id="UP000063429">
    <property type="component" value="Chromosome"/>
</dbReference>
<evidence type="ECO:0000313" key="1">
    <source>
        <dbReference type="EMBL" id="AKZ63458.1"/>
    </source>
</evidence>